<comment type="similarity">
    <text evidence="2">Belongs to the FAM174 family.</text>
</comment>
<evidence type="ECO:0000256" key="8">
    <source>
        <dbReference type="SAM" id="MobiDB-lite"/>
    </source>
</evidence>
<evidence type="ECO:0000256" key="9">
    <source>
        <dbReference type="SAM" id="Phobius"/>
    </source>
</evidence>
<gene>
    <name evidence="11" type="ORF">MAR_024618</name>
</gene>
<feature type="signal peptide" evidence="10">
    <location>
        <begin position="1"/>
        <end position="25"/>
    </location>
</feature>
<keyword evidence="3 9" id="KW-0812">Transmembrane</keyword>
<dbReference type="Proteomes" id="UP001164746">
    <property type="component" value="Chromosome 3"/>
</dbReference>
<feature type="compositionally biased region" description="Polar residues" evidence="8">
    <location>
        <begin position="32"/>
        <end position="59"/>
    </location>
</feature>
<dbReference type="InterPro" id="IPR009565">
    <property type="entry name" value="FAM174-like"/>
</dbReference>
<accession>A0ABY7DUB0</accession>
<keyword evidence="4 10" id="KW-0732">Signal</keyword>
<evidence type="ECO:0000313" key="12">
    <source>
        <dbReference type="Proteomes" id="UP001164746"/>
    </source>
</evidence>
<evidence type="ECO:0000256" key="5">
    <source>
        <dbReference type="ARBA" id="ARBA00022989"/>
    </source>
</evidence>
<feature type="chain" id="PRO_5046251011" evidence="10">
    <location>
        <begin position="26"/>
        <end position="144"/>
    </location>
</feature>
<feature type="region of interest" description="Disordered" evidence="8">
    <location>
        <begin position="122"/>
        <end position="144"/>
    </location>
</feature>
<keyword evidence="6 9" id="KW-0472">Membrane</keyword>
<name>A0ABY7DUB0_MYAAR</name>
<keyword evidence="12" id="KW-1185">Reference proteome</keyword>
<dbReference type="EMBL" id="CP111014">
    <property type="protein sequence ID" value="WAR00246.1"/>
    <property type="molecule type" value="Genomic_DNA"/>
</dbReference>
<evidence type="ECO:0000256" key="1">
    <source>
        <dbReference type="ARBA" id="ARBA00004479"/>
    </source>
</evidence>
<dbReference type="PANTHER" id="PTHR28607">
    <property type="entry name" value="EXPRESSED PROTEIN"/>
    <property type="match status" value="1"/>
</dbReference>
<evidence type="ECO:0000256" key="4">
    <source>
        <dbReference type="ARBA" id="ARBA00022729"/>
    </source>
</evidence>
<reference evidence="11" key="1">
    <citation type="submission" date="2022-11" db="EMBL/GenBank/DDBJ databases">
        <title>Centuries of genome instability and evolution in soft-shell clam transmissible cancer (bioRxiv).</title>
        <authorList>
            <person name="Hart S.F.M."/>
            <person name="Yonemitsu M.A."/>
            <person name="Giersch R.M."/>
            <person name="Beal B.F."/>
            <person name="Arriagada G."/>
            <person name="Davis B.W."/>
            <person name="Ostrander E.A."/>
            <person name="Goff S.P."/>
            <person name="Metzger M.J."/>
        </authorList>
    </citation>
    <scope>NUCLEOTIDE SEQUENCE</scope>
    <source>
        <strain evidence="11">MELC-2E11</strain>
        <tissue evidence="11">Siphon/mantle</tissue>
    </source>
</reference>
<organism evidence="11 12">
    <name type="scientific">Mya arenaria</name>
    <name type="common">Soft-shell clam</name>
    <dbReference type="NCBI Taxonomy" id="6604"/>
    <lineage>
        <taxon>Eukaryota</taxon>
        <taxon>Metazoa</taxon>
        <taxon>Spiralia</taxon>
        <taxon>Lophotrochozoa</taxon>
        <taxon>Mollusca</taxon>
        <taxon>Bivalvia</taxon>
        <taxon>Autobranchia</taxon>
        <taxon>Heteroconchia</taxon>
        <taxon>Euheterodonta</taxon>
        <taxon>Imparidentia</taxon>
        <taxon>Neoheterodontei</taxon>
        <taxon>Myida</taxon>
        <taxon>Myoidea</taxon>
        <taxon>Myidae</taxon>
        <taxon>Mya</taxon>
    </lineage>
</organism>
<dbReference type="Pfam" id="PF06679">
    <property type="entry name" value="DUF1180"/>
    <property type="match status" value="1"/>
</dbReference>
<keyword evidence="7" id="KW-0325">Glycoprotein</keyword>
<dbReference type="PANTHER" id="PTHR28607:SF4">
    <property type="entry name" value="TRANSMEMBRANE PROTEIN"/>
    <property type="match status" value="1"/>
</dbReference>
<comment type="subcellular location">
    <subcellularLocation>
        <location evidence="1">Membrane</location>
        <topology evidence="1">Single-pass type I membrane protein</topology>
    </subcellularLocation>
</comment>
<protein>
    <submittedName>
        <fullName evidence="11">F174B-like protein</fullName>
    </submittedName>
</protein>
<proteinExistence type="inferred from homology"/>
<keyword evidence="5 9" id="KW-1133">Transmembrane helix</keyword>
<feature type="transmembrane region" description="Helical" evidence="9">
    <location>
        <begin position="76"/>
        <end position="97"/>
    </location>
</feature>
<evidence type="ECO:0000256" key="10">
    <source>
        <dbReference type="SAM" id="SignalP"/>
    </source>
</evidence>
<evidence type="ECO:0000256" key="3">
    <source>
        <dbReference type="ARBA" id="ARBA00022692"/>
    </source>
</evidence>
<evidence type="ECO:0000256" key="6">
    <source>
        <dbReference type="ARBA" id="ARBA00023136"/>
    </source>
</evidence>
<evidence type="ECO:0000313" key="11">
    <source>
        <dbReference type="EMBL" id="WAR00246.1"/>
    </source>
</evidence>
<sequence>MKHTSVQLVLCFLTLLITQYVSVDGTEESTKAKPQNSLNTQATQKTTTVDSNQNATKYNSTDDDSFYNKVKQNKGMLMRTLFVLMAVTSIVVIYFGVKYWRTRRRRNKSRKYGLITSSGADLEMEPLDREDDEDEDMTMFDRTK</sequence>
<evidence type="ECO:0000256" key="7">
    <source>
        <dbReference type="ARBA" id="ARBA00023180"/>
    </source>
</evidence>
<evidence type="ECO:0000256" key="2">
    <source>
        <dbReference type="ARBA" id="ARBA00006986"/>
    </source>
</evidence>
<feature type="region of interest" description="Disordered" evidence="8">
    <location>
        <begin position="28"/>
        <end position="62"/>
    </location>
</feature>
<feature type="compositionally biased region" description="Acidic residues" evidence="8">
    <location>
        <begin position="122"/>
        <end position="138"/>
    </location>
</feature>